<evidence type="ECO:0008006" key="4">
    <source>
        <dbReference type="Google" id="ProtNLM"/>
    </source>
</evidence>
<proteinExistence type="predicted"/>
<keyword evidence="1" id="KW-0472">Membrane</keyword>
<evidence type="ECO:0000256" key="1">
    <source>
        <dbReference type="SAM" id="Phobius"/>
    </source>
</evidence>
<feature type="transmembrane region" description="Helical" evidence="1">
    <location>
        <begin position="375"/>
        <end position="396"/>
    </location>
</feature>
<dbReference type="KEGG" id="pht:BLM14_14565"/>
<feature type="transmembrane region" description="Helical" evidence="1">
    <location>
        <begin position="49"/>
        <end position="66"/>
    </location>
</feature>
<feature type="transmembrane region" description="Helical" evidence="1">
    <location>
        <begin position="249"/>
        <end position="265"/>
    </location>
</feature>
<feature type="transmembrane region" description="Helical" evidence="1">
    <location>
        <begin position="163"/>
        <end position="182"/>
    </location>
</feature>
<reference evidence="2 3" key="1">
    <citation type="journal article" date="2017" name="Int J Environ Stud">
        <title>Does the Miocene-Pliocene relict legume Oxytropis triphylla form nitrogen-fixing nodules with a combination of bacterial strains?</title>
        <authorList>
            <person name="Safronova V."/>
            <person name="Belimov A."/>
            <person name="Sazanova A."/>
            <person name="Kuznetsova I."/>
            <person name="Popova J."/>
            <person name="Andronov E."/>
            <person name="Verkhozina A."/>
            <person name="Tikhonovich I."/>
        </authorList>
    </citation>
    <scope>NUCLEOTIDE SEQUENCE [LARGE SCALE GENOMIC DNA]</scope>
    <source>
        <strain evidence="2 3">Tri-38</strain>
    </source>
</reference>
<gene>
    <name evidence="2" type="ORF">B5P45_25025</name>
</gene>
<keyword evidence="3" id="KW-1185">Reference proteome</keyword>
<feature type="transmembrane region" description="Helical" evidence="1">
    <location>
        <begin position="271"/>
        <end position="292"/>
    </location>
</feature>
<dbReference type="RefSeq" id="WP_100000092.1">
    <property type="nucleotide sequence ID" value="NZ_CP017940.1"/>
</dbReference>
<evidence type="ECO:0000313" key="3">
    <source>
        <dbReference type="Proteomes" id="UP000232163"/>
    </source>
</evidence>
<keyword evidence="1" id="KW-0812">Transmembrane</keyword>
<feature type="transmembrane region" description="Helical" evidence="1">
    <location>
        <begin position="224"/>
        <end position="242"/>
    </location>
</feature>
<name>A0A2N9VS22_9HYPH</name>
<organism evidence="2 3">
    <name type="scientific">Phyllobacterium zundukense</name>
    <dbReference type="NCBI Taxonomy" id="1867719"/>
    <lineage>
        <taxon>Bacteria</taxon>
        <taxon>Pseudomonadati</taxon>
        <taxon>Pseudomonadota</taxon>
        <taxon>Alphaproteobacteria</taxon>
        <taxon>Hyphomicrobiales</taxon>
        <taxon>Phyllobacteriaceae</taxon>
        <taxon>Phyllobacterium</taxon>
    </lineage>
</organism>
<feature type="transmembrane region" description="Helical" evidence="1">
    <location>
        <begin position="417"/>
        <end position="434"/>
    </location>
</feature>
<accession>A0A2N9VS22</accession>
<dbReference type="Proteomes" id="UP000232163">
    <property type="component" value="Unassembled WGS sequence"/>
</dbReference>
<evidence type="ECO:0000313" key="2">
    <source>
        <dbReference type="EMBL" id="PIO42290.1"/>
    </source>
</evidence>
<feature type="transmembrane region" description="Helical" evidence="1">
    <location>
        <begin position="440"/>
        <end position="457"/>
    </location>
</feature>
<feature type="transmembrane region" description="Helical" evidence="1">
    <location>
        <begin position="78"/>
        <end position="101"/>
    </location>
</feature>
<dbReference type="EMBL" id="MZMT01000053">
    <property type="protein sequence ID" value="PIO42290.1"/>
    <property type="molecule type" value="Genomic_DNA"/>
</dbReference>
<feature type="transmembrane region" description="Helical" evidence="1">
    <location>
        <begin position="136"/>
        <end position="156"/>
    </location>
</feature>
<comment type="caution">
    <text evidence="2">The sequence shown here is derived from an EMBL/GenBank/DDBJ whole genome shotgun (WGS) entry which is preliminary data.</text>
</comment>
<dbReference type="AlphaFoldDB" id="A0A2N9VS22"/>
<sequence length="486" mass="52090">MATNVFGVLVVLFGVLIQFMHHKYAIYGMLALTLFGAAAAVTLPAMGGASILVANVFMVFFALRVLRITGLAPAISSLLYPSTGFWLFLLIMYGLIATLFFPRLMAGMTETMVVQRLPGGLSRISLNPLGFSSTHITQTVYALGSVMCFAASFAFFRMRGAYHYFLSGFFLLCGLNVIFALLDLVTFATGTADLLDFIHTANYSLMTGVEMGGLKRISGTFPESSAFASFTLILFAMAASLYLDNVRPVMSGFFAFAFLVLLALSTSGTAYVGLVIVLALLILQSIAPVLYGGRMRKPLLIYAGSLSVLAILLLVAVLSPEFVDAVATFFDESLFGKLSSDSGRERGHWNEVAWSNFIDSFGLGVGIGGARASSYVFVLLSNVGLPGAMCFALFVLSTLFRRNVVQASSENRHIVRAIRCGMTASLVAALLVATVFDMGMLFYVLAGAAAVAVFPSTRRAKVQATSKSGRTGAAQEPLRHARRLIG</sequence>
<keyword evidence="1" id="KW-1133">Transmembrane helix</keyword>
<dbReference type="OrthoDB" id="7010242at2"/>
<protein>
    <recommendedName>
        <fullName evidence="4">O-antigen ligase domain-containing protein</fullName>
    </recommendedName>
</protein>
<feature type="transmembrane region" description="Helical" evidence="1">
    <location>
        <begin position="299"/>
        <end position="319"/>
    </location>
</feature>